<evidence type="ECO:0000313" key="1">
    <source>
        <dbReference type="EMBL" id="EKX51780.1"/>
    </source>
</evidence>
<dbReference type="Proteomes" id="UP000011087">
    <property type="component" value="Unassembled WGS sequence"/>
</dbReference>
<gene>
    <name evidence="1" type="ORF">GUITHDRAFT_150806</name>
</gene>
<protein>
    <submittedName>
        <fullName evidence="1 2">Uncharacterized protein</fullName>
    </submittedName>
</protein>
<evidence type="ECO:0000313" key="3">
    <source>
        <dbReference type="Proteomes" id="UP000011087"/>
    </source>
</evidence>
<evidence type="ECO:0000313" key="2">
    <source>
        <dbReference type="EnsemblProtists" id="EKX51780"/>
    </source>
</evidence>
<reference evidence="1 3" key="1">
    <citation type="journal article" date="2012" name="Nature">
        <title>Algal genomes reveal evolutionary mosaicism and the fate of nucleomorphs.</title>
        <authorList>
            <consortium name="DOE Joint Genome Institute"/>
            <person name="Curtis B.A."/>
            <person name="Tanifuji G."/>
            <person name="Burki F."/>
            <person name="Gruber A."/>
            <person name="Irimia M."/>
            <person name="Maruyama S."/>
            <person name="Arias M.C."/>
            <person name="Ball S.G."/>
            <person name="Gile G.H."/>
            <person name="Hirakawa Y."/>
            <person name="Hopkins J.F."/>
            <person name="Kuo A."/>
            <person name="Rensing S.A."/>
            <person name="Schmutz J."/>
            <person name="Symeonidi A."/>
            <person name="Elias M."/>
            <person name="Eveleigh R.J."/>
            <person name="Herman E.K."/>
            <person name="Klute M.J."/>
            <person name="Nakayama T."/>
            <person name="Obornik M."/>
            <person name="Reyes-Prieto A."/>
            <person name="Armbrust E.V."/>
            <person name="Aves S.J."/>
            <person name="Beiko R.G."/>
            <person name="Coutinho P."/>
            <person name="Dacks J.B."/>
            <person name="Durnford D.G."/>
            <person name="Fast N.M."/>
            <person name="Green B.R."/>
            <person name="Grisdale C.J."/>
            <person name="Hempel F."/>
            <person name="Henrissat B."/>
            <person name="Hoppner M.P."/>
            <person name="Ishida K."/>
            <person name="Kim E."/>
            <person name="Koreny L."/>
            <person name="Kroth P.G."/>
            <person name="Liu Y."/>
            <person name="Malik S.B."/>
            <person name="Maier U.G."/>
            <person name="McRose D."/>
            <person name="Mock T."/>
            <person name="Neilson J.A."/>
            <person name="Onodera N.T."/>
            <person name="Poole A.M."/>
            <person name="Pritham E.J."/>
            <person name="Richards T.A."/>
            <person name="Rocap G."/>
            <person name="Roy S.W."/>
            <person name="Sarai C."/>
            <person name="Schaack S."/>
            <person name="Shirato S."/>
            <person name="Slamovits C.H."/>
            <person name="Spencer D.F."/>
            <person name="Suzuki S."/>
            <person name="Worden A.Z."/>
            <person name="Zauner S."/>
            <person name="Barry K."/>
            <person name="Bell C."/>
            <person name="Bharti A.K."/>
            <person name="Crow J.A."/>
            <person name="Grimwood J."/>
            <person name="Kramer R."/>
            <person name="Lindquist E."/>
            <person name="Lucas S."/>
            <person name="Salamov A."/>
            <person name="McFadden G.I."/>
            <person name="Lane C.E."/>
            <person name="Keeling P.J."/>
            <person name="Gray M.W."/>
            <person name="Grigoriev I.V."/>
            <person name="Archibald J.M."/>
        </authorList>
    </citation>
    <scope>NUCLEOTIDE SEQUENCE</scope>
    <source>
        <strain evidence="1 3">CCMP2712</strain>
    </source>
</reference>
<dbReference type="RefSeq" id="XP_005838760.1">
    <property type="nucleotide sequence ID" value="XM_005838703.1"/>
</dbReference>
<proteinExistence type="predicted"/>
<dbReference type="GeneID" id="17308565"/>
<dbReference type="EMBL" id="JH992974">
    <property type="protein sequence ID" value="EKX51780.1"/>
    <property type="molecule type" value="Genomic_DNA"/>
</dbReference>
<dbReference type="PaxDb" id="55529-EKX51780"/>
<reference evidence="2" key="3">
    <citation type="submission" date="2015-06" db="UniProtKB">
        <authorList>
            <consortium name="EnsemblProtists"/>
        </authorList>
    </citation>
    <scope>IDENTIFICATION</scope>
</reference>
<feature type="non-terminal residue" evidence="1">
    <location>
        <position position="1"/>
    </location>
</feature>
<keyword evidence="3" id="KW-1185">Reference proteome</keyword>
<organism evidence="1">
    <name type="scientific">Guillardia theta (strain CCMP2712)</name>
    <name type="common">Cryptophyte</name>
    <dbReference type="NCBI Taxonomy" id="905079"/>
    <lineage>
        <taxon>Eukaryota</taxon>
        <taxon>Cryptophyceae</taxon>
        <taxon>Pyrenomonadales</taxon>
        <taxon>Geminigeraceae</taxon>
        <taxon>Guillardia</taxon>
    </lineage>
</organism>
<dbReference type="AlphaFoldDB" id="L1JUC8"/>
<reference evidence="3" key="2">
    <citation type="submission" date="2012-11" db="EMBL/GenBank/DDBJ databases">
        <authorList>
            <person name="Kuo A."/>
            <person name="Curtis B.A."/>
            <person name="Tanifuji G."/>
            <person name="Burki F."/>
            <person name="Gruber A."/>
            <person name="Irimia M."/>
            <person name="Maruyama S."/>
            <person name="Arias M.C."/>
            <person name="Ball S.G."/>
            <person name="Gile G.H."/>
            <person name="Hirakawa Y."/>
            <person name="Hopkins J.F."/>
            <person name="Rensing S.A."/>
            <person name="Schmutz J."/>
            <person name="Symeonidi A."/>
            <person name="Elias M."/>
            <person name="Eveleigh R.J."/>
            <person name="Herman E.K."/>
            <person name="Klute M.J."/>
            <person name="Nakayama T."/>
            <person name="Obornik M."/>
            <person name="Reyes-Prieto A."/>
            <person name="Armbrust E.V."/>
            <person name="Aves S.J."/>
            <person name="Beiko R.G."/>
            <person name="Coutinho P."/>
            <person name="Dacks J.B."/>
            <person name="Durnford D.G."/>
            <person name="Fast N.M."/>
            <person name="Green B.R."/>
            <person name="Grisdale C."/>
            <person name="Hempe F."/>
            <person name="Henrissat B."/>
            <person name="Hoppner M.P."/>
            <person name="Ishida K.-I."/>
            <person name="Kim E."/>
            <person name="Koreny L."/>
            <person name="Kroth P.G."/>
            <person name="Liu Y."/>
            <person name="Malik S.-B."/>
            <person name="Maier U.G."/>
            <person name="McRose D."/>
            <person name="Mock T."/>
            <person name="Neilson J.A."/>
            <person name="Onodera N.T."/>
            <person name="Poole A.M."/>
            <person name="Pritham E.J."/>
            <person name="Richards T.A."/>
            <person name="Rocap G."/>
            <person name="Roy S.W."/>
            <person name="Sarai C."/>
            <person name="Schaack S."/>
            <person name="Shirato S."/>
            <person name="Slamovits C.H."/>
            <person name="Spencer D.F."/>
            <person name="Suzuki S."/>
            <person name="Worden A.Z."/>
            <person name="Zauner S."/>
            <person name="Barry K."/>
            <person name="Bell C."/>
            <person name="Bharti A.K."/>
            <person name="Crow J.A."/>
            <person name="Grimwood J."/>
            <person name="Kramer R."/>
            <person name="Lindquist E."/>
            <person name="Lucas S."/>
            <person name="Salamov A."/>
            <person name="McFadden G.I."/>
            <person name="Lane C.E."/>
            <person name="Keeling P.J."/>
            <person name="Gray M.W."/>
            <person name="Grigoriev I.V."/>
            <person name="Archibald J.M."/>
        </authorList>
    </citation>
    <scope>NUCLEOTIDE SEQUENCE</scope>
    <source>
        <strain evidence="3">CCMP2712</strain>
    </source>
</reference>
<dbReference type="EnsemblProtists" id="EKX51780">
    <property type="protein sequence ID" value="EKX51780"/>
    <property type="gene ID" value="GUITHDRAFT_150806"/>
</dbReference>
<sequence>MILQSLLFTKLGAPFETPSGGAWDDQITYNFTTDPEYTDNGYVKHYTDLWSPAWQHMDNLDHIRPSMGVPSWDAPSQWNLPGRAFPGPAADKL</sequence>
<name>L1JUC8_GUITC</name>
<accession>L1JUC8</accession>
<dbReference type="KEGG" id="gtt:GUITHDRAFT_150806"/>
<dbReference type="HOGENOM" id="CLU_2532253_0_0_1"/>